<protein>
    <submittedName>
        <fullName evidence="4">Uncharacterized protein</fullName>
    </submittedName>
</protein>
<name>A0AA85JY41_TRIRE</name>
<organism evidence="3 4">
    <name type="scientific">Trichobilharzia regenti</name>
    <name type="common">Nasal bird schistosome</name>
    <dbReference type="NCBI Taxonomy" id="157069"/>
    <lineage>
        <taxon>Eukaryota</taxon>
        <taxon>Metazoa</taxon>
        <taxon>Spiralia</taxon>
        <taxon>Lophotrochozoa</taxon>
        <taxon>Platyhelminthes</taxon>
        <taxon>Trematoda</taxon>
        <taxon>Digenea</taxon>
        <taxon>Strigeidida</taxon>
        <taxon>Schistosomatoidea</taxon>
        <taxon>Schistosomatidae</taxon>
        <taxon>Trichobilharzia</taxon>
    </lineage>
</organism>
<sequence>MTESVSRPMLANEAAQLLVAKNSFKNQPFNIVNIGDAHTDGDGEDNDTVVIVNNEGYIDDNSEHIDDIDDDDDDEDGIHHDLSTVHEIDSQSIESDKTFNTRISMRKKIPHSNGVIHIYRSDDIENNDSNNNNTNSSNMNNYHDHIDGENDEVIDDIDDYSVGDGQLINEMDITDDSLSYPPYTRTQINIPLKRDNQVIDLSYKQRSNKNLALSNNTNSNNNWKVLKPSKSKEYVLSVSPRPPLPKSLQPYTRGNYLVRNDASHTVNGFHSNGNGSTGGGGTTGGGNGGPFEYWTIPRNSQPHYKLRGGENTAFYMPGSLFLHEKAQSRSRRKGHRNVRERSEALLNESGHSSVGGGSKHGSRRMASRANEKSESNNNNNNSNNQLTPHDNNSANMTEAEKRRSELKVYFRFSRGTLSDPFTYDYFKNKELLIQLQARCRGWISRNRSSRERTEDEAVRCIQKNAKVMFDPWFRLMLALKPLIRTHRAEEELLFLRSELERYKALVRMLRFENAEYQARVANLLHLLEQMSTNASNTSNVQSLVQQISEALSKNQEFWQSLAADNKALNALAPQKSGSNLLEVEQAPPSVGSPMTKLKHDAEFYRDQVELLREEADEQQLRSAEHYRNQVRVLSERVEQLQHVLALESSKVERLSSELEEKNSNESEAKAYVRNLEVMVNQLSKQLEQKSKLMSHASVNDVNEDFDNDVKDSKTQELITELQNELSTHRDLVIKLREYLSSHPEMTSQLDSHTQGALELLNSPIMLGKTNMNHLQSQHFFGSSRTQSREEVNDLTPRSNTVQQLSEMKRQLQVLHQQLMESEDNVKQEAENREELEAENFSLYDKISILDRQLRHIQDEYDELVKKEMMNQRTLKEVQELLDDESRKCTKLEQQNKELEQQLAELREYTEPEDDIVAKEWEAMKSKLRADAMFYKRSLDQLREEYEQYRIDHDPEAMQRQLTEKDEKLNLLEKEKQQWRMELDIQNVKLQNATSLLEDTELRLKMLNRERTAQMHRMSQLETERDELIRQAATITGRASADREMAAAKLREMDELRSERDMLRKELTECKQALAGSTAENTAERRQLQARLREIEMHNEARISDIKTELERVREELEQTQVELQTTQASEMELRSVNQHQKWKIHELEDQVIHYTNRISGLERRSIDLDAELIRAKADLSASRESASLRRASKTRMADEWLNLLNIPSRQDETDEEGEGDYDNYYDDDGDYQRKVIMLKRRSRQDLNDSKDELFRQRMRIGQSESNLFKNDTSLYQSNPNLKNSRYRSETVLSAIDQRQRRQPVDSLTNYRLSPNSKSKGMFNSLKSLQHNDAVKEKTTDVQEEDSEVDK</sequence>
<evidence type="ECO:0000256" key="1">
    <source>
        <dbReference type="SAM" id="Coils"/>
    </source>
</evidence>
<feature type="compositionally biased region" description="Polar residues" evidence="2">
    <location>
        <begin position="1305"/>
        <end position="1318"/>
    </location>
</feature>
<keyword evidence="3" id="KW-1185">Reference proteome</keyword>
<feature type="coiled-coil region" evidence="1">
    <location>
        <begin position="797"/>
        <end position="1072"/>
    </location>
</feature>
<feature type="coiled-coil region" evidence="1">
    <location>
        <begin position="485"/>
        <end position="533"/>
    </location>
</feature>
<feature type="compositionally biased region" description="Gly residues" evidence="2">
    <location>
        <begin position="275"/>
        <end position="289"/>
    </location>
</feature>
<feature type="coiled-coil region" evidence="1">
    <location>
        <begin position="1102"/>
        <end position="1164"/>
    </location>
</feature>
<keyword evidence="1" id="KW-0175">Coiled coil</keyword>
<feature type="region of interest" description="Disordered" evidence="2">
    <location>
        <begin position="267"/>
        <end position="295"/>
    </location>
</feature>
<feature type="compositionally biased region" description="Acidic residues" evidence="2">
    <location>
        <begin position="1341"/>
        <end position="1350"/>
    </location>
</feature>
<feature type="compositionally biased region" description="Polar residues" evidence="2">
    <location>
        <begin position="385"/>
        <end position="396"/>
    </location>
</feature>
<feature type="compositionally biased region" description="Low complexity" evidence="2">
    <location>
        <begin position="375"/>
        <end position="384"/>
    </location>
</feature>
<feature type="region of interest" description="Disordered" evidence="2">
    <location>
        <begin position="325"/>
        <end position="400"/>
    </location>
</feature>
<feature type="region of interest" description="Disordered" evidence="2">
    <location>
        <begin position="1207"/>
        <end position="1226"/>
    </location>
</feature>
<feature type="compositionally biased region" description="Low complexity" evidence="2">
    <location>
        <begin position="127"/>
        <end position="141"/>
    </location>
</feature>
<feature type="coiled-coil region" evidence="1">
    <location>
        <begin position="594"/>
        <end position="692"/>
    </location>
</feature>
<dbReference type="Proteomes" id="UP000050795">
    <property type="component" value="Unassembled WGS sequence"/>
</dbReference>
<feature type="compositionally biased region" description="Acidic residues" evidence="2">
    <location>
        <begin position="1212"/>
        <end position="1226"/>
    </location>
</feature>
<evidence type="ECO:0000313" key="3">
    <source>
        <dbReference type="Proteomes" id="UP000050795"/>
    </source>
</evidence>
<evidence type="ECO:0000256" key="2">
    <source>
        <dbReference type="SAM" id="MobiDB-lite"/>
    </source>
</evidence>
<dbReference type="WBParaSite" id="TREG1_58420.1">
    <property type="protein sequence ID" value="TREG1_58420.1"/>
    <property type="gene ID" value="TREG1_58420"/>
</dbReference>
<proteinExistence type="predicted"/>
<dbReference type="Gene3D" id="4.10.270.10">
    <property type="entry name" value="Myosin, subunit A"/>
    <property type="match status" value="1"/>
</dbReference>
<feature type="region of interest" description="Disordered" evidence="2">
    <location>
        <begin position="1297"/>
        <end position="1350"/>
    </location>
</feature>
<dbReference type="PROSITE" id="PS50096">
    <property type="entry name" value="IQ"/>
    <property type="match status" value="1"/>
</dbReference>
<reference evidence="4" key="2">
    <citation type="submission" date="2023-11" db="UniProtKB">
        <authorList>
            <consortium name="WormBaseParasite"/>
        </authorList>
    </citation>
    <scope>IDENTIFICATION</scope>
</reference>
<feature type="region of interest" description="Disordered" evidence="2">
    <location>
        <begin position="123"/>
        <end position="149"/>
    </location>
</feature>
<reference evidence="3" key="1">
    <citation type="submission" date="2022-06" db="EMBL/GenBank/DDBJ databases">
        <authorList>
            <person name="Berger JAMES D."/>
            <person name="Berger JAMES D."/>
        </authorList>
    </citation>
    <scope>NUCLEOTIDE SEQUENCE [LARGE SCALE GENOMIC DNA]</scope>
</reference>
<accession>A0AA85JY41</accession>
<evidence type="ECO:0000313" key="4">
    <source>
        <dbReference type="WBParaSite" id="TREG1_58420.1"/>
    </source>
</evidence>